<evidence type="ECO:0000313" key="2">
    <source>
        <dbReference type="EMBL" id="QCE00467.1"/>
    </source>
</evidence>
<organism evidence="2 3">
    <name type="scientific">Vigna unguiculata</name>
    <name type="common">Cowpea</name>
    <dbReference type="NCBI Taxonomy" id="3917"/>
    <lineage>
        <taxon>Eukaryota</taxon>
        <taxon>Viridiplantae</taxon>
        <taxon>Streptophyta</taxon>
        <taxon>Embryophyta</taxon>
        <taxon>Tracheophyta</taxon>
        <taxon>Spermatophyta</taxon>
        <taxon>Magnoliopsida</taxon>
        <taxon>eudicotyledons</taxon>
        <taxon>Gunneridae</taxon>
        <taxon>Pentapetalae</taxon>
        <taxon>rosids</taxon>
        <taxon>fabids</taxon>
        <taxon>Fabales</taxon>
        <taxon>Fabaceae</taxon>
        <taxon>Papilionoideae</taxon>
        <taxon>50 kb inversion clade</taxon>
        <taxon>NPAAA clade</taxon>
        <taxon>indigoferoid/millettioid clade</taxon>
        <taxon>Phaseoleae</taxon>
        <taxon>Vigna</taxon>
    </lineage>
</organism>
<feature type="region of interest" description="Disordered" evidence="1">
    <location>
        <begin position="40"/>
        <end position="72"/>
    </location>
</feature>
<keyword evidence="3" id="KW-1185">Reference proteome</keyword>
<dbReference type="AlphaFoldDB" id="A0A4D6MKD6"/>
<dbReference type="Proteomes" id="UP000501690">
    <property type="component" value="Linkage Group LG7"/>
</dbReference>
<gene>
    <name evidence="2" type="ORF">DEO72_LG7g1757</name>
</gene>
<sequence>MAATVDGAAGTRATASTSFSRLRERSFVLVFRVRAPSSHLRSRPRLAATAPDPTIGTREHHGSPTPGLRDPDRLRCALSLPFFFSRESPSFGSHDTEPYRRGTRRDRSRRSKVMVFEGENIGPESVIKDEGRDGFGLIHVRVEC</sequence>
<feature type="compositionally biased region" description="Basic residues" evidence="1">
    <location>
        <begin position="101"/>
        <end position="110"/>
    </location>
</feature>
<accession>A0A4D6MKD6</accession>
<reference evidence="2 3" key="1">
    <citation type="submission" date="2019-04" db="EMBL/GenBank/DDBJ databases">
        <title>An improved genome assembly and genetic linkage map for asparagus bean, Vigna unguiculata ssp. sesquipedialis.</title>
        <authorList>
            <person name="Xia Q."/>
            <person name="Zhang R."/>
            <person name="Dong Y."/>
        </authorList>
    </citation>
    <scope>NUCLEOTIDE SEQUENCE [LARGE SCALE GENOMIC DNA]</scope>
    <source>
        <tissue evidence="2">Leaf</tissue>
    </source>
</reference>
<proteinExistence type="predicted"/>
<name>A0A4D6MKD6_VIGUN</name>
<feature type="region of interest" description="Disordered" evidence="1">
    <location>
        <begin position="88"/>
        <end position="110"/>
    </location>
</feature>
<dbReference type="EMBL" id="CP039351">
    <property type="protein sequence ID" value="QCE00467.1"/>
    <property type="molecule type" value="Genomic_DNA"/>
</dbReference>
<protein>
    <submittedName>
        <fullName evidence="2">Uncharacterized protein</fullName>
    </submittedName>
</protein>
<evidence type="ECO:0000256" key="1">
    <source>
        <dbReference type="SAM" id="MobiDB-lite"/>
    </source>
</evidence>
<evidence type="ECO:0000313" key="3">
    <source>
        <dbReference type="Proteomes" id="UP000501690"/>
    </source>
</evidence>